<reference evidence="2 3" key="1">
    <citation type="submission" date="2024-09" db="EMBL/GenBank/DDBJ databases">
        <title>Floridaenema gen nov. (Aerosakkonemataceae, Aerosakkonematales ord. nov., Cyanobacteria) from benthic tropical and subtropical fresh waters, with the description of four new species.</title>
        <authorList>
            <person name="Moretto J.A."/>
            <person name="Berthold D.E."/>
            <person name="Lefler F.W."/>
            <person name="Huang I.-S."/>
            <person name="Laughinghouse H. IV."/>
        </authorList>
    </citation>
    <scope>NUCLEOTIDE SEQUENCE [LARGE SCALE GENOMIC DNA]</scope>
    <source>
        <strain evidence="2 3">BLCC-F46</strain>
    </source>
</reference>
<feature type="domain" description="Glycosyltransferase 2-like prokaryotic type" evidence="1">
    <location>
        <begin position="5"/>
        <end position="208"/>
    </location>
</feature>
<dbReference type="GO" id="GO:0016757">
    <property type="term" value="F:glycosyltransferase activity"/>
    <property type="evidence" value="ECO:0007669"/>
    <property type="project" value="UniProtKB-KW"/>
</dbReference>
<dbReference type="Gene3D" id="3.90.550.10">
    <property type="entry name" value="Spore Coat Polysaccharide Biosynthesis Protein SpsA, Chain A"/>
    <property type="match status" value="1"/>
</dbReference>
<dbReference type="SUPFAM" id="SSF53448">
    <property type="entry name" value="Nucleotide-diphospho-sugar transferases"/>
    <property type="match status" value="1"/>
</dbReference>
<dbReference type="Proteomes" id="UP001576774">
    <property type="component" value="Unassembled WGS sequence"/>
</dbReference>
<dbReference type="PANTHER" id="PTHR43685">
    <property type="entry name" value="GLYCOSYLTRANSFERASE"/>
    <property type="match status" value="1"/>
</dbReference>
<dbReference type="RefSeq" id="WP_413274874.1">
    <property type="nucleotide sequence ID" value="NZ_JBHFNQ010000254.1"/>
</dbReference>
<keyword evidence="2" id="KW-0328">Glycosyltransferase</keyword>
<sequence length="334" mass="37723">MPIISVVIPVYNGEKTLKETIESVLNQTFTDWELIVINDGSTDRTLEIISNIEDQRLKVFSYPNAGLAASRNRGTSLATGEYISFIDADDVWTPDKLELQLKALQEHPEAAVAYSWTDCINESGKFLYIGSHLSFSGNVYANLLLSNFLDSGSNAFIRSSALKVVGGFDGSLNPCEDWDMWLRLATKYHFVAVPLVQVMYRISGNSMSANLVKMAAKNLEVIERNCDRNNPNLQKIADLSKGNIYKFLVFKALDLTFKPERAWLAVKFLWQAIQYDPKLLRTKAIWKVLLRTATVAFLPSQLAQATINKFGKLYNIESLLIHLQKYIPLELESR</sequence>
<evidence type="ECO:0000313" key="3">
    <source>
        <dbReference type="Proteomes" id="UP001576774"/>
    </source>
</evidence>
<dbReference type="InterPro" id="IPR050834">
    <property type="entry name" value="Glycosyltransf_2"/>
</dbReference>
<dbReference type="InterPro" id="IPR029044">
    <property type="entry name" value="Nucleotide-diphossugar_trans"/>
</dbReference>
<dbReference type="EMBL" id="JBHFNQ010000254">
    <property type="protein sequence ID" value="MFB2881909.1"/>
    <property type="molecule type" value="Genomic_DNA"/>
</dbReference>
<organism evidence="2 3">
    <name type="scientific">Floridaenema aerugineum BLCC-F46</name>
    <dbReference type="NCBI Taxonomy" id="3153654"/>
    <lineage>
        <taxon>Bacteria</taxon>
        <taxon>Bacillati</taxon>
        <taxon>Cyanobacteriota</taxon>
        <taxon>Cyanophyceae</taxon>
        <taxon>Oscillatoriophycideae</taxon>
        <taxon>Aerosakkonematales</taxon>
        <taxon>Aerosakkonemataceae</taxon>
        <taxon>Floridanema</taxon>
        <taxon>Floridanema aerugineum</taxon>
    </lineage>
</organism>
<proteinExistence type="predicted"/>
<dbReference type="Pfam" id="PF10111">
    <property type="entry name" value="Glyco_tranf_2_2"/>
    <property type="match status" value="1"/>
</dbReference>
<evidence type="ECO:0000313" key="2">
    <source>
        <dbReference type="EMBL" id="MFB2881909.1"/>
    </source>
</evidence>
<dbReference type="PANTHER" id="PTHR43685:SF2">
    <property type="entry name" value="GLYCOSYLTRANSFERASE 2-LIKE DOMAIN-CONTAINING PROTEIN"/>
    <property type="match status" value="1"/>
</dbReference>
<gene>
    <name evidence="2" type="ORF">ACE1CC_34110</name>
</gene>
<accession>A0ABV4XGT9</accession>
<keyword evidence="3" id="KW-1185">Reference proteome</keyword>
<comment type="caution">
    <text evidence="2">The sequence shown here is derived from an EMBL/GenBank/DDBJ whole genome shotgun (WGS) entry which is preliminary data.</text>
</comment>
<dbReference type="EC" id="2.4.-.-" evidence="2"/>
<protein>
    <submittedName>
        <fullName evidence="2">Glycosyltransferase</fullName>
        <ecNumber evidence="2">2.4.-.-</ecNumber>
    </submittedName>
</protein>
<evidence type="ECO:0000259" key="1">
    <source>
        <dbReference type="Pfam" id="PF10111"/>
    </source>
</evidence>
<name>A0ABV4XGT9_9CYAN</name>
<dbReference type="InterPro" id="IPR019290">
    <property type="entry name" value="GlycosylTrfase-like_prok"/>
</dbReference>
<keyword evidence="2" id="KW-0808">Transferase</keyword>